<feature type="transmembrane region" description="Helical" evidence="7">
    <location>
        <begin position="94"/>
        <end position="116"/>
    </location>
</feature>
<name>A0A8H6ZGA7_9AGAR</name>
<dbReference type="Gene3D" id="1.20.1250.20">
    <property type="entry name" value="MFS general substrate transporter like domains"/>
    <property type="match status" value="1"/>
</dbReference>
<evidence type="ECO:0000313" key="10">
    <source>
        <dbReference type="Proteomes" id="UP000623467"/>
    </source>
</evidence>
<organism evidence="9 10">
    <name type="scientific">Mycena sanguinolenta</name>
    <dbReference type="NCBI Taxonomy" id="230812"/>
    <lineage>
        <taxon>Eukaryota</taxon>
        <taxon>Fungi</taxon>
        <taxon>Dikarya</taxon>
        <taxon>Basidiomycota</taxon>
        <taxon>Agaricomycotina</taxon>
        <taxon>Agaricomycetes</taxon>
        <taxon>Agaricomycetidae</taxon>
        <taxon>Agaricales</taxon>
        <taxon>Marasmiineae</taxon>
        <taxon>Mycenaceae</taxon>
        <taxon>Mycena</taxon>
    </lineage>
</organism>
<dbReference type="SUPFAM" id="SSF103473">
    <property type="entry name" value="MFS general substrate transporter"/>
    <property type="match status" value="1"/>
</dbReference>
<protein>
    <submittedName>
        <fullName evidence="9">Sugar transporter</fullName>
    </submittedName>
</protein>
<feature type="transmembrane region" description="Helical" evidence="7">
    <location>
        <begin position="246"/>
        <end position="265"/>
    </location>
</feature>
<evidence type="ECO:0000256" key="5">
    <source>
        <dbReference type="ARBA" id="ARBA00023136"/>
    </source>
</evidence>
<feature type="domain" description="Major facilitator superfamily (MFS) profile" evidence="8">
    <location>
        <begin position="60"/>
        <end position="551"/>
    </location>
</feature>
<feature type="transmembrane region" description="Helical" evidence="7">
    <location>
        <begin position="145"/>
        <end position="164"/>
    </location>
</feature>
<evidence type="ECO:0000259" key="8">
    <source>
        <dbReference type="PROSITE" id="PS50850"/>
    </source>
</evidence>
<comment type="caution">
    <text evidence="9">The sequence shown here is derived from an EMBL/GenBank/DDBJ whole genome shotgun (WGS) entry which is preliminary data.</text>
</comment>
<evidence type="ECO:0000256" key="6">
    <source>
        <dbReference type="SAM" id="MobiDB-lite"/>
    </source>
</evidence>
<keyword evidence="4 7" id="KW-1133">Transmembrane helix</keyword>
<dbReference type="GO" id="GO:0016020">
    <property type="term" value="C:membrane"/>
    <property type="evidence" value="ECO:0007669"/>
    <property type="project" value="UniProtKB-SubCell"/>
</dbReference>
<keyword evidence="5 7" id="KW-0472">Membrane</keyword>
<dbReference type="Pfam" id="PF07690">
    <property type="entry name" value="MFS_1"/>
    <property type="match status" value="1"/>
</dbReference>
<dbReference type="AlphaFoldDB" id="A0A8H6ZGA7"/>
<gene>
    <name evidence="9" type="ORF">MSAN_00115800</name>
</gene>
<feature type="compositionally biased region" description="Low complexity" evidence="6">
    <location>
        <begin position="19"/>
        <end position="28"/>
    </location>
</feature>
<keyword evidence="2" id="KW-0813">Transport</keyword>
<feature type="transmembrane region" description="Helical" evidence="7">
    <location>
        <begin position="201"/>
        <end position="226"/>
    </location>
</feature>
<feature type="transmembrane region" description="Helical" evidence="7">
    <location>
        <begin position="429"/>
        <end position="448"/>
    </location>
</feature>
<accession>A0A8H6ZGA7</accession>
<proteinExistence type="predicted"/>
<evidence type="ECO:0000313" key="9">
    <source>
        <dbReference type="EMBL" id="KAF7376979.1"/>
    </source>
</evidence>
<feature type="transmembrane region" description="Helical" evidence="7">
    <location>
        <begin position="399"/>
        <end position="417"/>
    </location>
</feature>
<evidence type="ECO:0000256" key="3">
    <source>
        <dbReference type="ARBA" id="ARBA00022692"/>
    </source>
</evidence>
<feature type="transmembrane region" description="Helical" evidence="7">
    <location>
        <begin position="60"/>
        <end position="82"/>
    </location>
</feature>
<dbReference type="GO" id="GO:0022857">
    <property type="term" value="F:transmembrane transporter activity"/>
    <property type="evidence" value="ECO:0007669"/>
    <property type="project" value="InterPro"/>
</dbReference>
<keyword evidence="3 7" id="KW-0812">Transmembrane</keyword>
<dbReference type="InterPro" id="IPR011701">
    <property type="entry name" value="MFS"/>
</dbReference>
<dbReference type="PANTHER" id="PTHR23511:SF5">
    <property type="entry name" value="MAJOR FACILITATOR-TYPE TRANSPORTER HXNZ-RELATED"/>
    <property type="match status" value="1"/>
</dbReference>
<dbReference type="Proteomes" id="UP000623467">
    <property type="component" value="Unassembled WGS sequence"/>
</dbReference>
<sequence length="556" mass="60608">MESPPMDVEKKMDTPFEDSSSTSELSTTQEGVTAAYEAKSTLINEHLQNEIGFGRYQLQLFFLTGLGWAADNIWLQGVAIILPQIQNELHPTRVEFATMSLFIGLIVGASTWGVLADLIGRRLSFNITLFIAAVFGIAAGGANNFTTICALISCLGFGVGGKCVEINFSSMVQSSSKSYPKINRSVDTSGFGCRIYNHYQWWLTLLSVWWALGQLFASLVAWPLISNFSCGDPTHCLKADNKGWRYTFYVLGGVTAVMWILRYVVFDLQESCKYLVAKGRDEEAIEVLEHIARKNGKTITLTLESLRAVAKDETGQTGTIIHLSTYQIVRNAFSSLSLSHVTPLFSTRRLAINTSITIVLWGLIGLAYPLFNGFITLYLSTQIKNQTSSTYRTYRDYSIISVLGVPGSIIACLVVDYTRKNPNKFAMGGRKITMALSTALTGIFLFLFTTSKTEDAVLGYSLASGLTQNAMYGVLYAYTPEVFPAPHRGTGDALCSAFNRICGVLAPVIKIVTTNPDGTAVGGTANGPIFVSATLFMVASVLMLFLPIETAGKAAL</sequence>
<comment type="subcellular location">
    <subcellularLocation>
        <location evidence="1">Membrane</location>
        <topology evidence="1">Multi-pass membrane protein</topology>
    </subcellularLocation>
</comment>
<keyword evidence="9" id="KW-0762">Sugar transport</keyword>
<dbReference type="InterPro" id="IPR036259">
    <property type="entry name" value="MFS_trans_sf"/>
</dbReference>
<evidence type="ECO:0000256" key="4">
    <source>
        <dbReference type="ARBA" id="ARBA00022989"/>
    </source>
</evidence>
<evidence type="ECO:0000256" key="2">
    <source>
        <dbReference type="ARBA" id="ARBA00022448"/>
    </source>
</evidence>
<dbReference type="PANTHER" id="PTHR23511">
    <property type="entry name" value="SYNAPTIC VESICLE GLYCOPROTEIN 2"/>
    <property type="match status" value="1"/>
</dbReference>
<reference evidence="9" key="1">
    <citation type="submission" date="2020-05" db="EMBL/GenBank/DDBJ databases">
        <title>Mycena genomes resolve the evolution of fungal bioluminescence.</title>
        <authorList>
            <person name="Tsai I.J."/>
        </authorList>
    </citation>
    <scope>NUCLEOTIDE SEQUENCE</scope>
    <source>
        <strain evidence="9">160909Yilan</strain>
    </source>
</reference>
<feature type="region of interest" description="Disordered" evidence="6">
    <location>
        <begin position="1"/>
        <end position="30"/>
    </location>
</feature>
<feature type="transmembrane region" description="Helical" evidence="7">
    <location>
        <begin position="358"/>
        <end position="379"/>
    </location>
</feature>
<dbReference type="EMBL" id="JACAZH010000001">
    <property type="protein sequence ID" value="KAF7376979.1"/>
    <property type="molecule type" value="Genomic_DNA"/>
</dbReference>
<evidence type="ECO:0000256" key="1">
    <source>
        <dbReference type="ARBA" id="ARBA00004141"/>
    </source>
</evidence>
<dbReference type="InterPro" id="IPR020846">
    <property type="entry name" value="MFS_dom"/>
</dbReference>
<dbReference type="PROSITE" id="PS50850">
    <property type="entry name" value="MFS"/>
    <property type="match status" value="1"/>
</dbReference>
<feature type="transmembrane region" description="Helical" evidence="7">
    <location>
        <begin position="123"/>
        <end position="139"/>
    </location>
</feature>
<feature type="transmembrane region" description="Helical" evidence="7">
    <location>
        <begin position="529"/>
        <end position="548"/>
    </location>
</feature>
<evidence type="ECO:0000256" key="7">
    <source>
        <dbReference type="SAM" id="Phobius"/>
    </source>
</evidence>
<keyword evidence="10" id="KW-1185">Reference proteome</keyword>
<dbReference type="OrthoDB" id="3936150at2759"/>